<dbReference type="Proteomes" id="UP001234297">
    <property type="component" value="Chromosome 4"/>
</dbReference>
<organism evidence="1 2">
    <name type="scientific">Persea americana</name>
    <name type="common">Avocado</name>
    <dbReference type="NCBI Taxonomy" id="3435"/>
    <lineage>
        <taxon>Eukaryota</taxon>
        <taxon>Viridiplantae</taxon>
        <taxon>Streptophyta</taxon>
        <taxon>Embryophyta</taxon>
        <taxon>Tracheophyta</taxon>
        <taxon>Spermatophyta</taxon>
        <taxon>Magnoliopsida</taxon>
        <taxon>Magnoliidae</taxon>
        <taxon>Laurales</taxon>
        <taxon>Lauraceae</taxon>
        <taxon>Persea</taxon>
    </lineage>
</organism>
<comment type="caution">
    <text evidence="1">The sequence shown here is derived from an EMBL/GenBank/DDBJ whole genome shotgun (WGS) entry which is preliminary data.</text>
</comment>
<evidence type="ECO:0000313" key="1">
    <source>
        <dbReference type="EMBL" id="KAJ8618619.1"/>
    </source>
</evidence>
<name>A0ACC2KBU9_PERAE</name>
<sequence>MSFDWIVSVYVMVFVIQSSKIIRVCAYGEYYAEERDALIQIRETLNSTLHLHSIWTGRPCWNNHSNWVGIGCLNSHVVHIVLEGIQLTGSLPPMVLHNITLLSKLSLKNNSLFGSLPNLANLNQLQSVSLSNNRFTGSIPLEFIDLPNLSQLELQENLLTGTVPPFSQPTLIVFNVSNNRLQGEIPETPVLRRFPESSYNHNLELCGKPLRNPCPAPPVSAPPSPALTPPNTKQTKDKKLKIWSIALIAVAAALVPFTLVLVFLCYYRKMKGRGTREDEHSETSVEWTENRVQRSKGRGDPEKTMELQFFDKARPIFDLDDLLRASAELMGQGRLGSTYKTMLESGLVVTVKRLKEKNGLSRKEFIQQMQLLGNMRHDNLVEILSIYNSKEEKLVVYEYVQGGSLFELLHDSRGARMPLDWAARLSIAEGVARGLAFLHQSLSSHKVPHANLKSSNILIQNHYHPKLTDFGFQPLVPPKKFAETLTFSKAPEFSLGKKVTYKADVYCFGLILLELITGRIPGEFSLGNDEAMDDDLSEWVRSIVHREWSTEILDLEIVAERESHEEMLKLTEIALECTSAMPESRPQMSEMLRRIEQIKEESSSRREAQEEDIGNA</sequence>
<protein>
    <submittedName>
        <fullName evidence="1">Uncharacterized protein</fullName>
    </submittedName>
</protein>
<gene>
    <name evidence="1" type="ORF">MRB53_014805</name>
</gene>
<reference evidence="1 2" key="1">
    <citation type="journal article" date="2022" name="Hortic Res">
        <title>A haplotype resolved chromosomal level avocado genome allows analysis of novel avocado genes.</title>
        <authorList>
            <person name="Nath O."/>
            <person name="Fletcher S.J."/>
            <person name="Hayward A."/>
            <person name="Shaw L.M."/>
            <person name="Masouleh A.K."/>
            <person name="Furtado A."/>
            <person name="Henry R.J."/>
            <person name="Mitter N."/>
        </authorList>
    </citation>
    <scope>NUCLEOTIDE SEQUENCE [LARGE SCALE GENOMIC DNA]</scope>
    <source>
        <strain evidence="2">cv. Hass</strain>
    </source>
</reference>
<keyword evidence="2" id="KW-1185">Reference proteome</keyword>
<proteinExistence type="predicted"/>
<accession>A0ACC2KBU9</accession>
<evidence type="ECO:0000313" key="2">
    <source>
        <dbReference type="Proteomes" id="UP001234297"/>
    </source>
</evidence>
<dbReference type="EMBL" id="CM056812">
    <property type="protein sequence ID" value="KAJ8618619.1"/>
    <property type="molecule type" value="Genomic_DNA"/>
</dbReference>